<proteinExistence type="predicted"/>
<gene>
    <name evidence="2" type="ORF">D9C73_001899</name>
</gene>
<evidence type="ECO:0000313" key="3">
    <source>
        <dbReference type="Proteomes" id="UP000298787"/>
    </source>
</evidence>
<evidence type="ECO:0000256" key="1">
    <source>
        <dbReference type="SAM" id="MobiDB-lite"/>
    </source>
</evidence>
<keyword evidence="3" id="KW-1185">Reference proteome</keyword>
<organism evidence="2 3">
    <name type="scientific">Collichthys lucidus</name>
    <name type="common">Big head croaker</name>
    <name type="synonym">Sciaena lucida</name>
    <dbReference type="NCBI Taxonomy" id="240159"/>
    <lineage>
        <taxon>Eukaryota</taxon>
        <taxon>Metazoa</taxon>
        <taxon>Chordata</taxon>
        <taxon>Craniata</taxon>
        <taxon>Vertebrata</taxon>
        <taxon>Euteleostomi</taxon>
        <taxon>Actinopterygii</taxon>
        <taxon>Neopterygii</taxon>
        <taxon>Teleostei</taxon>
        <taxon>Neoteleostei</taxon>
        <taxon>Acanthomorphata</taxon>
        <taxon>Eupercaria</taxon>
        <taxon>Sciaenidae</taxon>
        <taxon>Collichthys</taxon>
    </lineage>
</organism>
<accession>A0A4U5TZG0</accession>
<protein>
    <submittedName>
        <fullName evidence="2">Uncharacterized protein</fullName>
    </submittedName>
</protein>
<feature type="compositionally biased region" description="Acidic residues" evidence="1">
    <location>
        <begin position="7"/>
        <end position="47"/>
    </location>
</feature>
<feature type="region of interest" description="Disordered" evidence="1">
    <location>
        <begin position="1"/>
        <end position="47"/>
    </location>
</feature>
<dbReference type="EMBL" id="CM014079">
    <property type="protein sequence ID" value="TKS66778.1"/>
    <property type="molecule type" value="Genomic_DNA"/>
</dbReference>
<evidence type="ECO:0000313" key="2">
    <source>
        <dbReference type="EMBL" id="TKS66778.1"/>
    </source>
</evidence>
<dbReference type="AlphaFoldDB" id="A0A4U5TZG0"/>
<reference evidence="2 3" key="1">
    <citation type="submission" date="2019-01" db="EMBL/GenBank/DDBJ databases">
        <title>Genome Assembly of Collichthys lucidus.</title>
        <authorList>
            <person name="Cai M."/>
            <person name="Xiao S."/>
        </authorList>
    </citation>
    <scope>NUCLEOTIDE SEQUENCE [LARGE SCALE GENOMIC DNA]</scope>
    <source>
        <strain evidence="2">JT15FE1705JMU</strain>
        <tissue evidence="2">Muscle</tissue>
    </source>
</reference>
<name>A0A4U5TZG0_COLLU</name>
<sequence length="103" mass="11783">MKHPEEVDAEEVEDEEVEDEVDAEEVDAEEVEDEEVEDEVDAEEVEDEVDAEEHVFIQETTQTSADFCPVTETLITPVLWLQTLPTRGRQTLSRSFLNTKTLT</sequence>
<dbReference type="Proteomes" id="UP000298787">
    <property type="component" value="Chromosome 2"/>
</dbReference>